<gene>
    <name evidence="1" type="ORF">J2S10_002891</name>
</gene>
<dbReference type="Proteomes" id="UP001224122">
    <property type="component" value="Unassembled WGS sequence"/>
</dbReference>
<reference evidence="1 2" key="1">
    <citation type="submission" date="2023-07" db="EMBL/GenBank/DDBJ databases">
        <title>Genomic Encyclopedia of Type Strains, Phase IV (KMG-IV): sequencing the most valuable type-strain genomes for metagenomic binning, comparative biology and taxonomic classification.</title>
        <authorList>
            <person name="Goeker M."/>
        </authorList>
    </citation>
    <scope>NUCLEOTIDE SEQUENCE [LARGE SCALE GENOMIC DNA]</scope>
    <source>
        <strain evidence="1 2">DSM 27594</strain>
    </source>
</reference>
<evidence type="ECO:0000313" key="2">
    <source>
        <dbReference type="Proteomes" id="UP001224122"/>
    </source>
</evidence>
<name>A0ABT9XXR1_9BACI</name>
<accession>A0ABT9XXR1</accession>
<evidence type="ECO:0000313" key="1">
    <source>
        <dbReference type="EMBL" id="MDQ0199709.1"/>
    </source>
</evidence>
<comment type="caution">
    <text evidence="1">The sequence shown here is derived from an EMBL/GenBank/DDBJ whole genome shotgun (WGS) entry which is preliminary data.</text>
</comment>
<sequence>MEQQMRQKNKVLGNVLKEMGMVLVAFSVGVDSAFLLARGAE</sequence>
<keyword evidence="2" id="KW-1185">Reference proteome</keyword>
<dbReference type="RefSeq" id="WP_307408881.1">
    <property type="nucleotide sequence ID" value="NZ_JAUSTW010000004.1"/>
</dbReference>
<organism evidence="1 2">
    <name type="scientific">Neobacillus ginsengisoli</name>
    <dbReference type="NCBI Taxonomy" id="904295"/>
    <lineage>
        <taxon>Bacteria</taxon>
        <taxon>Bacillati</taxon>
        <taxon>Bacillota</taxon>
        <taxon>Bacilli</taxon>
        <taxon>Bacillales</taxon>
        <taxon>Bacillaceae</taxon>
        <taxon>Neobacillus</taxon>
    </lineage>
</organism>
<proteinExistence type="predicted"/>
<dbReference type="EMBL" id="JAUSTW010000004">
    <property type="protein sequence ID" value="MDQ0199709.1"/>
    <property type="molecule type" value="Genomic_DNA"/>
</dbReference>
<protein>
    <submittedName>
        <fullName evidence="1">PP-loop superfamily ATP-utilizing enzyme</fullName>
    </submittedName>
</protein>